<sequence>MSLMSTIWTGAIRYRTRTWRILAATSPLLLGIAWAVLTQVQQEARASALQRAQHHAADLAQQFDWAVSLAIPLDRLPGIGAVMTQRIHAAPEIASLRLVDTRTKTVIAEAKRPAPPPSILDALPRHAAVEVATALHTEQSQRYALIVRLTPGPPPAFYLKALLLFICLTLASVVSVSEMMCYAERRFPPMRWTPVTRCRGAFVTLAGGAPARHARAAAHRLAAAMLGATLGVQTLLTVWATPDTVVAFAAGTLAAALLCMALTSLAASAARLAGLCCLALGSATLTLSAQSTASVLGAALSGIGAGTFVCWIRTINAPRSDAHDQTTCGAAVGALNGILLVAPFWGTVLHSVASPRWRTAWLTLPLVGAACFCAGPRAGRHAAAGLTGPVTGACIRAAPLVTALSLGFCAGSQLSTSPTAISAGLDWQSLTTVIALSASAWVALRCPSRLLRGKCAMIAVAGVALLSMDEDLLLGELSLCAKAYLFGQACRVSLNATHRVPAVGLSVTFALAVACAALAYYCARWLAIVYALPADALCVLSAPLLLAVWASGWFGGVRHD</sequence>
<feature type="transmembrane region" description="Helical" evidence="1">
    <location>
        <begin position="295"/>
        <end position="315"/>
    </location>
</feature>
<dbReference type="EMBL" id="CABPSI010000005">
    <property type="protein sequence ID" value="VVE48027.1"/>
    <property type="molecule type" value="Genomic_DNA"/>
</dbReference>
<organism evidence="2 3">
    <name type="scientific">Pandoraea iniqua</name>
    <dbReference type="NCBI Taxonomy" id="2508288"/>
    <lineage>
        <taxon>Bacteria</taxon>
        <taxon>Pseudomonadati</taxon>
        <taxon>Pseudomonadota</taxon>
        <taxon>Betaproteobacteria</taxon>
        <taxon>Burkholderiales</taxon>
        <taxon>Burkholderiaceae</taxon>
        <taxon>Pandoraea</taxon>
    </lineage>
</organism>
<keyword evidence="1" id="KW-0472">Membrane</keyword>
<accession>A0A5E4YHP4</accession>
<reference evidence="2 3" key="1">
    <citation type="submission" date="2019-08" db="EMBL/GenBank/DDBJ databases">
        <authorList>
            <person name="Peeters C."/>
        </authorList>
    </citation>
    <scope>NUCLEOTIDE SEQUENCE [LARGE SCALE GENOMIC DNA]</scope>
    <source>
        <strain evidence="2 3">LMG 31115</strain>
    </source>
</reference>
<evidence type="ECO:0000256" key="1">
    <source>
        <dbReference type="SAM" id="Phobius"/>
    </source>
</evidence>
<dbReference type="RefSeq" id="WP_150685973.1">
    <property type="nucleotide sequence ID" value="NZ_CABPSI010000005.1"/>
</dbReference>
<keyword evidence="3" id="KW-1185">Reference proteome</keyword>
<feature type="transmembrane region" description="Helical" evidence="1">
    <location>
        <begin position="327"/>
        <end position="346"/>
    </location>
</feature>
<protein>
    <submittedName>
        <fullName evidence="2">Uncharacterized protein</fullName>
    </submittedName>
</protein>
<feature type="transmembrane region" description="Helical" evidence="1">
    <location>
        <begin position="221"/>
        <end position="240"/>
    </location>
</feature>
<evidence type="ECO:0000313" key="3">
    <source>
        <dbReference type="Proteomes" id="UP000333828"/>
    </source>
</evidence>
<evidence type="ECO:0000313" key="2">
    <source>
        <dbReference type="EMBL" id="VVE48027.1"/>
    </source>
</evidence>
<name>A0A5E4YHP4_9BURK</name>
<gene>
    <name evidence="2" type="ORF">PIN31115_04499</name>
</gene>
<feature type="transmembrane region" description="Helical" evidence="1">
    <location>
        <begin position="157"/>
        <end position="182"/>
    </location>
</feature>
<proteinExistence type="predicted"/>
<feature type="transmembrane region" description="Helical" evidence="1">
    <location>
        <begin position="528"/>
        <end position="550"/>
    </location>
</feature>
<feature type="transmembrane region" description="Helical" evidence="1">
    <location>
        <begin position="246"/>
        <end position="265"/>
    </location>
</feature>
<dbReference type="Proteomes" id="UP000333828">
    <property type="component" value="Unassembled WGS sequence"/>
</dbReference>
<keyword evidence="1" id="KW-0812">Transmembrane</keyword>
<keyword evidence="1" id="KW-1133">Transmembrane helix</keyword>
<feature type="transmembrane region" description="Helical" evidence="1">
    <location>
        <begin position="502"/>
        <end position="521"/>
    </location>
</feature>
<dbReference type="AlphaFoldDB" id="A0A5E4YHP4"/>